<dbReference type="AlphaFoldDB" id="A0AAN9UUJ0"/>
<dbReference type="EMBL" id="JAKJXP020000021">
    <property type="protein sequence ID" value="KAK7754333.1"/>
    <property type="molecule type" value="Genomic_DNA"/>
</dbReference>
<accession>A0AAN9UUJ0</accession>
<evidence type="ECO:0008006" key="3">
    <source>
        <dbReference type="Google" id="ProtNLM"/>
    </source>
</evidence>
<organism evidence="1 2">
    <name type="scientific">Diatrype stigma</name>
    <dbReference type="NCBI Taxonomy" id="117547"/>
    <lineage>
        <taxon>Eukaryota</taxon>
        <taxon>Fungi</taxon>
        <taxon>Dikarya</taxon>
        <taxon>Ascomycota</taxon>
        <taxon>Pezizomycotina</taxon>
        <taxon>Sordariomycetes</taxon>
        <taxon>Xylariomycetidae</taxon>
        <taxon>Xylariales</taxon>
        <taxon>Diatrypaceae</taxon>
        <taxon>Diatrype</taxon>
    </lineage>
</organism>
<evidence type="ECO:0000313" key="2">
    <source>
        <dbReference type="Proteomes" id="UP001320420"/>
    </source>
</evidence>
<gene>
    <name evidence="1" type="ORF">SLS62_003626</name>
</gene>
<name>A0AAN9UUJ0_9PEZI</name>
<evidence type="ECO:0000313" key="1">
    <source>
        <dbReference type="EMBL" id="KAK7754333.1"/>
    </source>
</evidence>
<reference evidence="1 2" key="1">
    <citation type="submission" date="2024-02" db="EMBL/GenBank/DDBJ databases">
        <title>De novo assembly and annotation of 12 fungi associated with fruit tree decline syndrome in Ontario, Canada.</title>
        <authorList>
            <person name="Sulman M."/>
            <person name="Ellouze W."/>
            <person name="Ilyukhin E."/>
        </authorList>
    </citation>
    <scope>NUCLEOTIDE SEQUENCE [LARGE SCALE GENOMIC DNA]</scope>
    <source>
        <strain evidence="1 2">M11/M66-122</strain>
    </source>
</reference>
<protein>
    <recommendedName>
        <fullName evidence="3">Heterokaryon incompatibility domain-containing protein</fullName>
    </recommendedName>
</protein>
<dbReference type="Proteomes" id="UP001320420">
    <property type="component" value="Unassembled WGS sequence"/>
</dbReference>
<keyword evidence="2" id="KW-1185">Reference proteome</keyword>
<comment type="caution">
    <text evidence="1">The sequence shown here is derived from an EMBL/GenBank/DDBJ whole genome shotgun (WGS) entry which is preliminary data.</text>
</comment>
<proteinExistence type="predicted"/>
<sequence>MVQVHELPQALFLKDDDTTTHLVEILYNLCKLSRNIVLCRQELGQQIRFAWVAEFNAISTGLDGNEDLSPSGKPERLADIKRTAMGDAFDSSAIPELEELWCEKSPEALKCRVCGRGFETEALIRTFRLRKPGPDTASQIPSRVIKLPTEDIVIVDRHLRCLSGLRYLAISHVWDLTVSEVHEHGRSSPHKEEARDHILKLIGRINHGLVESLEGDIEVWHDYISVPQWEYGLKSSILMAIPHIFYSAHFTLVHMDDVGEQMVDDLRSKGDPERLVAGITGICNAKWFKRVWTSMEYIRSRTVRVMNRDGHIVEGVEDVFLGELLRLWDQEVERAGSVHTVEAMADLGDNLVPWSLGPLQTARELKKVDFGIAFALLSKRGCKSSRDFFHALLGIVNADLTGPLEDDPQKGMLQIASACLKAGDYSPLLMTPVLEHGDRRLDPVIIQKHGYNDILTFGLGHRTGSPLYHKESVFRPGVTTLKLERIGPVNFVWKAPKLDADTTFVLIIQAVLHFTGPVVDDFVKTVCTRLYNQSDEETSKLLSDPKRRDALQNILERWYDSAADQPWKPERQEEGDNITEILNLEAPLENMYAHGGTIHGCHAGVLVGASCRRCNRTFIFRAALFQRDTEIFNSVAYRIPGLGYHCTRPDGVGLLMKDGDIVGRLNWASPACDCHETEMVDVKLGNLPLPSPRDR</sequence>